<feature type="disulfide bond" evidence="5">
    <location>
        <begin position="186"/>
        <end position="195"/>
    </location>
</feature>
<feature type="transmembrane region" description="Helical" evidence="7">
    <location>
        <begin position="302"/>
        <end position="323"/>
    </location>
</feature>
<evidence type="ECO:0000259" key="9">
    <source>
        <dbReference type="PROSITE" id="PS51051"/>
    </source>
</evidence>
<keyword evidence="3 6" id="KW-0677">Repeat</keyword>
<feature type="disulfide bond" evidence="5">
    <location>
        <begin position="199"/>
        <end position="211"/>
    </location>
</feature>
<comment type="function">
    <text evidence="6">Putative Notch ligand involved in the mediation of Notch signaling.</text>
</comment>
<gene>
    <name evidence="10" type="ORF">GBAR_LOCUS30299</name>
</gene>
<name>A0AA35TX22_GEOBA</name>
<evidence type="ECO:0000313" key="11">
    <source>
        <dbReference type="Proteomes" id="UP001174909"/>
    </source>
</evidence>
<feature type="chain" id="PRO_5041366836" description="Delta-like protein" evidence="8">
    <location>
        <begin position="17"/>
        <end position="384"/>
    </location>
</feature>
<keyword evidence="6 7" id="KW-1133">Transmembrane helix</keyword>
<dbReference type="GO" id="GO:0016020">
    <property type="term" value="C:membrane"/>
    <property type="evidence" value="ECO:0007669"/>
    <property type="project" value="UniProtKB-SubCell"/>
</dbReference>
<evidence type="ECO:0000256" key="3">
    <source>
        <dbReference type="ARBA" id="ARBA00022737"/>
    </source>
</evidence>
<sequence length="384" mass="41700">MKCLPLYLLLLPLAVSDHNSRAGYFVEANFLWYNNSLDSYPYVPSGDEGCCFSQRNCSEDCVTQQRICFKDYESVNNISDDSVSGTGCIGGGIMPRATLSKPVEYIDYSEPPLDMKKNRTIPTMINSRNSLGRLQLFIRVAIGMHIVEYFQLDFELSVNDPPMNLTLNGSFYGSYMTFALRLTRTCLPLYYGDNCSIYCKPEDSDGGHYTCLSNGTKQCLPGYQNTSTDCTTCVPATGCNPDYGYCKNPGDCVCIKGYKGENCSGLLDPVAEVSGVPPSTSSTPDFTDGTGRASMEVVPLSVGMAALFVALMSIFGVTVLCLFRRKKSKVIAISASNVEVLPVIALETNAAYSTTSAITTAPNAAYATTAAGRVNNDEEYETIS</sequence>
<evidence type="ECO:0000256" key="6">
    <source>
        <dbReference type="RuleBase" id="RU280815"/>
    </source>
</evidence>
<feature type="domain" description="DSL" evidence="9">
    <location>
        <begin position="184"/>
        <end position="228"/>
    </location>
</feature>
<keyword evidence="1 6" id="KW-0217">Developmental protein</keyword>
<comment type="caution">
    <text evidence="10">The sequence shown here is derived from an EMBL/GenBank/DDBJ whole genome shotgun (WGS) entry which is preliminary data.</text>
</comment>
<keyword evidence="6 7" id="KW-0812">Transmembrane</keyword>
<evidence type="ECO:0000256" key="7">
    <source>
        <dbReference type="SAM" id="Phobius"/>
    </source>
</evidence>
<protein>
    <recommendedName>
        <fullName evidence="6">Delta-like protein</fullName>
    </recommendedName>
</protein>
<keyword evidence="6 8" id="KW-0732">Signal</keyword>
<dbReference type="Gene3D" id="2.10.25.140">
    <property type="match status" value="1"/>
</dbReference>
<accession>A0AA35TX22</accession>
<feature type="signal peptide" evidence="8">
    <location>
        <begin position="1"/>
        <end position="16"/>
    </location>
</feature>
<dbReference type="SMART" id="SM00051">
    <property type="entry name" value="DSL"/>
    <property type="match status" value="1"/>
</dbReference>
<dbReference type="PROSITE" id="PS51051">
    <property type="entry name" value="DSL"/>
    <property type="match status" value="1"/>
</dbReference>
<organism evidence="10 11">
    <name type="scientific">Geodia barretti</name>
    <name type="common">Barrett's horny sponge</name>
    <dbReference type="NCBI Taxonomy" id="519541"/>
    <lineage>
        <taxon>Eukaryota</taxon>
        <taxon>Metazoa</taxon>
        <taxon>Porifera</taxon>
        <taxon>Demospongiae</taxon>
        <taxon>Heteroscleromorpha</taxon>
        <taxon>Tetractinellida</taxon>
        <taxon>Astrophorina</taxon>
        <taxon>Geodiidae</taxon>
        <taxon>Geodia</taxon>
    </lineage>
</organism>
<dbReference type="EMBL" id="CASHTH010004284">
    <property type="protein sequence ID" value="CAI8055503.1"/>
    <property type="molecule type" value="Genomic_DNA"/>
</dbReference>
<keyword evidence="6 7" id="KW-0472">Membrane</keyword>
<evidence type="ECO:0000256" key="8">
    <source>
        <dbReference type="SAM" id="SignalP"/>
    </source>
</evidence>
<dbReference type="Pfam" id="PF01414">
    <property type="entry name" value="DSL"/>
    <property type="match status" value="1"/>
</dbReference>
<proteinExistence type="predicted"/>
<evidence type="ECO:0000256" key="2">
    <source>
        <dbReference type="ARBA" id="ARBA00022536"/>
    </source>
</evidence>
<keyword evidence="11" id="KW-1185">Reference proteome</keyword>
<evidence type="ECO:0000256" key="5">
    <source>
        <dbReference type="PROSITE-ProRule" id="PRU00377"/>
    </source>
</evidence>
<evidence type="ECO:0000256" key="4">
    <source>
        <dbReference type="ARBA" id="ARBA00023157"/>
    </source>
</evidence>
<dbReference type="AlphaFoldDB" id="A0AA35TX22"/>
<dbReference type="Proteomes" id="UP001174909">
    <property type="component" value="Unassembled WGS sequence"/>
</dbReference>
<dbReference type="GO" id="GO:0007154">
    <property type="term" value="P:cell communication"/>
    <property type="evidence" value="ECO:0007669"/>
    <property type="project" value="InterPro"/>
</dbReference>
<comment type="subcellular location">
    <subcellularLocation>
        <location evidence="6">Membrane</location>
        <topology evidence="6">Single-pass type I membrane protein</topology>
    </subcellularLocation>
</comment>
<keyword evidence="4 5" id="KW-1015">Disulfide bond</keyword>
<comment type="caution">
    <text evidence="5">Lacks conserved residue(s) required for the propagation of feature annotation.</text>
</comment>
<evidence type="ECO:0000313" key="10">
    <source>
        <dbReference type="EMBL" id="CAI8055503.1"/>
    </source>
</evidence>
<reference evidence="10" key="1">
    <citation type="submission" date="2023-03" db="EMBL/GenBank/DDBJ databases">
        <authorList>
            <person name="Steffen K."/>
            <person name="Cardenas P."/>
        </authorList>
    </citation>
    <scope>NUCLEOTIDE SEQUENCE</scope>
</reference>
<dbReference type="InterPro" id="IPR001774">
    <property type="entry name" value="DSL"/>
</dbReference>
<evidence type="ECO:0000256" key="1">
    <source>
        <dbReference type="ARBA" id="ARBA00022473"/>
    </source>
</evidence>
<keyword evidence="2 6" id="KW-0245">EGF-like domain</keyword>